<comment type="caution">
    <text evidence="2">The sequence shown here is derived from an EMBL/GenBank/DDBJ whole genome shotgun (WGS) entry which is preliminary data.</text>
</comment>
<evidence type="ECO:0000256" key="1">
    <source>
        <dbReference type="SAM" id="SignalP"/>
    </source>
</evidence>
<keyword evidence="1" id="KW-0732">Signal</keyword>
<evidence type="ECO:0000313" key="2">
    <source>
        <dbReference type="EMBL" id="MCB5199482.1"/>
    </source>
</evidence>
<sequence length="184" mass="19609">MKTDKTHPRTLAAATVIAFAASNGAVFAADPSGLTREQITAVQTAWGHGIVNIDQIHADGGDYPAAATDHISTFYAYKEDEALFYPTPAAEDQFHGSFDEALFYFVGDDIAEDGGFATALYTNVCWENTGTIISGDTAMAMGNYFFTTTDGSEAKVAYTFGDALMENGAPKIVLHHASLPYSPS</sequence>
<evidence type="ECO:0000313" key="3">
    <source>
        <dbReference type="Proteomes" id="UP001138961"/>
    </source>
</evidence>
<dbReference type="Proteomes" id="UP001138961">
    <property type="component" value="Unassembled WGS sequence"/>
</dbReference>
<dbReference type="RefSeq" id="WP_226748218.1">
    <property type="nucleotide sequence ID" value="NZ_JAJATZ010000004.1"/>
</dbReference>
<gene>
    <name evidence="2" type="ORF">LGQ03_09540</name>
</gene>
<proteinExistence type="predicted"/>
<accession>A0ABS8BUR2</accession>
<feature type="signal peptide" evidence="1">
    <location>
        <begin position="1"/>
        <end position="28"/>
    </location>
</feature>
<reference evidence="2" key="1">
    <citation type="submission" date="2021-10" db="EMBL/GenBank/DDBJ databases">
        <title>Loktanella gaetbuli sp. nov., isolated from a tidal flat.</title>
        <authorList>
            <person name="Park S."/>
            <person name="Yoon J.-H."/>
        </authorList>
    </citation>
    <scope>NUCLEOTIDE SEQUENCE</scope>
    <source>
        <strain evidence="2">TSTF-M6</strain>
    </source>
</reference>
<dbReference type="PIRSF" id="PIRSF028288">
    <property type="entry name" value="UCP028288"/>
    <property type="match status" value="1"/>
</dbReference>
<evidence type="ECO:0008006" key="4">
    <source>
        <dbReference type="Google" id="ProtNLM"/>
    </source>
</evidence>
<dbReference type="InterPro" id="IPR016878">
    <property type="entry name" value="MICAH-like"/>
</dbReference>
<dbReference type="Gene3D" id="3.10.450.50">
    <property type="match status" value="1"/>
</dbReference>
<feature type="chain" id="PRO_5045562282" description="Phosphoribosyl-AMP cyclohydrolase" evidence="1">
    <location>
        <begin position="29"/>
        <end position="184"/>
    </location>
</feature>
<organism evidence="2 3">
    <name type="scientific">Loktanella gaetbuli</name>
    <dbReference type="NCBI Taxonomy" id="2881335"/>
    <lineage>
        <taxon>Bacteria</taxon>
        <taxon>Pseudomonadati</taxon>
        <taxon>Pseudomonadota</taxon>
        <taxon>Alphaproteobacteria</taxon>
        <taxon>Rhodobacterales</taxon>
        <taxon>Roseobacteraceae</taxon>
        <taxon>Loktanella</taxon>
    </lineage>
</organism>
<protein>
    <recommendedName>
        <fullName evidence="4">Phosphoribosyl-AMP cyclohydrolase</fullName>
    </recommendedName>
</protein>
<name>A0ABS8BUR2_9RHOB</name>
<dbReference type="EMBL" id="JAJATZ010000004">
    <property type="protein sequence ID" value="MCB5199482.1"/>
    <property type="molecule type" value="Genomic_DNA"/>
</dbReference>
<keyword evidence="3" id="KW-1185">Reference proteome</keyword>